<dbReference type="RefSeq" id="WP_003143806.1">
    <property type="nucleotide sequence ID" value="NZ_ADNT01000138.1"/>
</dbReference>
<name>A0ABP2I9G8_AERVM</name>
<accession>A0ABP2I9G8</accession>
<comment type="caution">
    <text evidence="2">The sequence shown here is derived from an EMBL/GenBank/DDBJ whole genome shotgun (WGS) entry which is preliminary data.</text>
</comment>
<sequence length="40" mass="4242">MKEIDKKIAIIGLGNMGTAILNGLVKSDEIDNQLITGSRA</sequence>
<dbReference type="SUPFAM" id="SSF51735">
    <property type="entry name" value="NAD(P)-binding Rossmann-fold domains"/>
    <property type="match status" value="1"/>
</dbReference>
<evidence type="ECO:0000259" key="1">
    <source>
        <dbReference type="Pfam" id="PF03807"/>
    </source>
</evidence>
<proteinExistence type="predicted"/>
<feature type="domain" description="Pyrroline-5-carboxylate reductase catalytic N-terminal" evidence="1">
    <location>
        <begin position="7"/>
        <end position="39"/>
    </location>
</feature>
<organism evidence="2 3">
    <name type="scientific">Aerococcus viridans (strain ATCC 11563 / DSM 20340 / CCUG 4311 / JCM 20461 / NBRC 12219 / NCTC 8251 / M1)</name>
    <dbReference type="NCBI Taxonomy" id="655812"/>
    <lineage>
        <taxon>Bacteria</taxon>
        <taxon>Bacillati</taxon>
        <taxon>Bacillota</taxon>
        <taxon>Bacilli</taxon>
        <taxon>Lactobacillales</taxon>
        <taxon>Aerococcaceae</taxon>
        <taxon>Aerococcus</taxon>
    </lineage>
</organism>
<protein>
    <recommendedName>
        <fullName evidence="1">Pyrroline-5-carboxylate reductase catalytic N-terminal domain-containing protein</fullName>
    </recommendedName>
</protein>
<dbReference type="InterPro" id="IPR028939">
    <property type="entry name" value="P5C_Rdtase_cat_N"/>
</dbReference>
<evidence type="ECO:0000313" key="3">
    <source>
        <dbReference type="Proteomes" id="UP000003764"/>
    </source>
</evidence>
<keyword evidence="3" id="KW-1185">Reference proteome</keyword>
<gene>
    <name evidence="2" type="ORF">HMPREF0061_1881</name>
</gene>
<dbReference type="Gene3D" id="3.40.50.720">
    <property type="entry name" value="NAD(P)-binding Rossmann-like Domain"/>
    <property type="match status" value="1"/>
</dbReference>
<feature type="non-terminal residue" evidence="2">
    <location>
        <position position="40"/>
    </location>
</feature>
<dbReference type="Proteomes" id="UP000003764">
    <property type="component" value="Unassembled WGS sequence"/>
</dbReference>
<dbReference type="InterPro" id="IPR036291">
    <property type="entry name" value="NAD(P)-bd_dom_sf"/>
</dbReference>
<dbReference type="EMBL" id="ADNT01000138">
    <property type="protein sequence ID" value="EFG48769.1"/>
    <property type="molecule type" value="Genomic_DNA"/>
</dbReference>
<dbReference type="Pfam" id="PF03807">
    <property type="entry name" value="F420_oxidored"/>
    <property type="match status" value="1"/>
</dbReference>
<evidence type="ECO:0000313" key="2">
    <source>
        <dbReference type="EMBL" id="EFG48769.1"/>
    </source>
</evidence>
<reference evidence="2 3" key="1">
    <citation type="submission" date="2010-04" db="EMBL/GenBank/DDBJ databases">
        <authorList>
            <person name="Muzny D."/>
            <person name="Qin X."/>
            <person name="Deng J."/>
            <person name="Jiang H."/>
            <person name="Liu Y."/>
            <person name="Qu J."/>
            <person name="Song X.-Z."/>
            <person name="Zhang L."/>
            <person name="Thornton R."/>
            <person name="Coyle M."/>
            <person name="Francisco L."/>
            <person name="Jackson L."/>
            <person name="Javaid M."/>
            <person name="Korchina V."/>
            <person name="Kovar C."/>
            <person name="Mata R."/>
            <person name="Mathew T."/>
            <person name="Ngo R."/>
            <person name="Nguyen L."/>
            <person name="Nguyen N."/>
            <person name="Okwuonu G."/>
            <person name="Ongeri F."/>
            <person name="Pham C."/>
            <person name="Simmons D."/>
            <person name="Wilczek-Boney K."/>
            <person name="Hale W."/>
            <person name="Jakkamsetti A."/>
            <person name="Pham P."/>
            <person name="Ruth R."/>
            <person name="San Lucas F."/>
            <person name="Warren J."/>
            <person name="Zhang J."/>
            <person name="Zhao Z."/>
            <person name="Zhou C."/>
            <person name="Zhu D."/>
            <person name="Lee S."/>
            <person name="Bess C."/>
            <person name="Blankenburg K."/>
            <person name="Forbes L."/>
            <person name="Fu Q."/>
            <person name="Gubbala S."/>
            <person name="Hirani K."/>
            <person name="Jayaseelan J.C."/>
            <person name="Lara F."/>
            <person name="Munidasa M."/>
            <person name="Palculict T."/>
            <person name="Patil S."/>
            <person name="Pu L.-L."/>
            <person name="Saada N."/>
            <person name="Tang L."/>
            <person name="Weissenberger G."/>
            <person name="Zhu Y."/>
            <person name="Hemphill L."/>
            <person name="Shang Y."/>
            <person name="Youmans B."/>
            <person name="Ayvaz T."/>
            <person name="Ross M."/>
            <person name="Santibanez J."/>
            <person name="Aqrawi P."/>
            <person name="Gross S."/>
            <person name="Joshi V."/>
            <person name="Fowler G."/>
            <person name="Nazareth L."/>
            <person name="Reid J."/>
            <person name="Worley K."/>
            <person name="Petrosino J."/>
            <person name="Highlander S."/>
            <person name="Gibbs R."/>
            <person name="Gibbs R."/>
        </authorList>
    </citation>
    <scope>NUCLEOTIDE SEQUENCE [LARGE SCALE GENOMIC DNA]</scope>
    <source>
        <strain evidence="2 3">ATCC 11563</strain>
    </source>
</reference>